<dbReference type="OrthoDB" id="6365769at2759"/>
<feature type="transmembrane region" description="Helical" evidence="2">
    <location>
        <begin position="76"/>
        <end position="94"/>
    </location>
</feature>
<evidence type="ECO:0000256" key="1">
    <source>
        <dbReference type="SAM" id="MobiDB-lite"/>
    </source>
</evidence>
<evidence type="ECO:0000256" key="2">
    <source>
        <dbReference type="SAM" id="Phobius"/>
    </source>
</evidence>
<protein>
    <submittedName>
        <fullName evidence="3">Uncharacterized protein</fullName>
    </submittedName>
</protein>
<accession>A0A8J2P2G3</accession>
<reference evidence="3" key="1">
    <citation type="submission" date="2021-06" db="EMBL/GenBank/DDBJ databases">
        <authorList>
            <person name="Hodson N. C."/>
            <person name="Mongue J. A."/>
            <person name="Jaron S. K."/>
        </authorList>
    </citation>
    <scope>NUCLEOTIDE SEQUENCE</scope>
</reference>
<feature type="region of interest" description="Disordered" evidence="1">
    <location>
        <begin position="1"/>
        <end position="30"/>
    </location>
</feature>
<sequence>MAKGNLDGQDEKTTEISKLNPDETQFEGTNTTEMSLRAKYLTTAVIYFCNITFGMSATYLAPIVIDFKTAYQTDMAAISVVFTMARIIMLVSSLA</sequence>
<keyword evidence="4" id="KW-1185">Reference proteome</keyword>
<dbReference type="Proteomes" id="UP000708208">
    <property type="component" value="Unassembled WGS sequence"/>
</dbReference>
<keyword evidence="2" id="KW-1133">Transmembrane helix</keyword>
<keyword evidence="2" id="KW-0472">Membrane</keyword>
<dbReference type="EMBL" id="CAJVCH010178708">
    <property type="protein sequence ID" value="CAG7729455.1"/>
    <property type="molecule type" value="Genomic_DNA"/>
</dbReference>
<evidence type="ECO:0000313" key="3">
    <source>
        <dbReference type="EMBL" id="CAG7729455.1"/>
    </source>
</evidence>
<keyword evidence="2" id="KW-0812">Transmembrane</keyword>
<feature type="transmembrane region" description="Helical" evidence="2">
    <location>
        <begin position="44"/>
        <end position="64"/>
    </location>
</feature>
<feature type="non-terminal residue" evidence="3">
    <location>
        <position position="1"/>
    </location>
</feature>
<comment type="caution">
    <text evidence="3">The sequence shown here is derived from an EMBL/GenBank/DDBJ whole genome shotgun (WGS) entry which is preliminary data.</text>
</comment>
<name>A0A8J2P2G3_9HEXA</name>
<evidence type="ECO:0000313" key="4">
    <source>
        <dbReference type="Proteomes" id="UP000708208"/>
    </source>
</evidence>
<organism evidence="3 4">
    <name type="scientific">Allacma fusca</name>
    <dbReference type="NCBI Taxonomy" id="39272"/>
    <lineage>
        <taxon>Eukaryota</taxon>
        <taxon>Metazoa</taxon>
        <taxon>Ecdysozoa</taxon>
        <taxon>Arthropoda</taxon>
        <taxon>Hexapoda</taxon>
        <taxon>Collembola</taxon>
        <taxon>Symphypleona</taxon>
        <taxon>Sminthuridae</taxon>
        <taxon>Allacma</taxon>
    </lineage>
</organism>
<gene>
    <name evidence="3" type="ORF">AFUS01_LOCUS18167</name>
</gene>
<dbReference type="AlphaFoldDB" id="A0A8J2P2G3"/>
<proteinExistence type="predicted"/>